<protein>
    <recommendedName>
        <fullName evidence="2">Alginate export domain-containing protein</fullName>
    </recommendedName>
</protein>
<evidence type="ECO:0000256" key="1">
    <source>
        <dbReference type="SAM" id="SignalP"/>
    </source>
</evidence>
<dbReference type="Pfam" id="PF13372">
    <property type="entry name" value="Alginate_exp"/>
    <property type="match status" value="1"/>
</dbReference>
<proteinExistence type="predicted"/>
<feature type="signal peptide" evidence="1">
    <location>
        <begin position="1"/>
        <end position="36"/>
    </location>
</feature>
<evidence type="ECO:0000313" key="4">
    <source>
        <dbReference type="Proteomes" id="UP001143362"/>
    </source>
</evidence>
<dbReference type="Proteomes" id="UP001143362">
    <property type="component" value="Unassembled WGS sequence"/>
</dbReference>
<accession>A0ABT3TBK4</accession>
<keyword evidence="1" id="KW-0732">Signal</keyword>
<dbReference type="InterPro" id="IPR025388">
    <property type="entry name" value="Alginate_export_dom"/>
</dbReference>
<evidence type="ECO:0000313" key="3">
    <source>
        <dbReference type="EMBL" id="MCX2979671.1"/>
    </source>
</evidence>
<name>A0ABT3TBK4_9GAMM</name>
<comment type="caution">
    <text evidence="3">The sequence shown here is derived from an EMBL/GenBank/DDBJ whole genome shotgun (WGS) entry which is preliminary data.</text>
</comment>
<feature type="domain" description="Alginate export" evidence="2">
    <location>
        <begin position="50"/>
        <end position="298"/>
    </location>
</feature>
<gene>
    <name evidence="3" type="ORF">EYC98_02210</name>
</gene>
<sequence length="417" mass="46791">MGYKTMFATTRTYLRRSAVCATLPLLTIWLAPTAYASDWSTLVSDGKASVDFRYRFEFVNQDGFDKDAEASTLRSRLTLESAEVSGISLLMEFDNVTSIGGDDYNSTENGNTQYPVVADPEGTDFNQFWARYTMEQASGTLGRQRILHGTQRFVGGVAWRQNEQTYDSFRVLWEPLQGLDFDYSFVNQVNRIFGPNDGANPAELEGKTHLLRLDYAFAEKHQLTGYYYHLDFDDIAFYAPDKSVNLSSATMGAEYSGSWRWLAFNAACARQEDAGDSQLNYQAEYYRAELGGNWERLNAKLGYEVLAGDNGVGFATPLATLHMFQGWADQFLSTPGDGIEDIYLQLNGKAGPVKLMAVYHDFAAESSSEDFGTELNLSATWPVNDNFTTQLTYAGFDSDSERFSDVDKVWLTLQLKL</sequence>
<feature type="chain" id="PRO_5047411952" description="Alginate export domain-containing protein" evidence="1">
    <location>
        <begin position="37"/>
        <end position="417"/>
    </location>
</feature>
<reference evidence="3" key="1">
    <citation type="submission" date="2019-02" db="EMBL/GenBank/DDBJ databases">
        <authorList>
            <person name="Li S.-H."/>
        </authorList>
    </citation>
    <scope>NUCLEOTIDE SEQUENCE</scope>
    <source>
        <strain evidence="3">IMCC14734</strain>
    </source>
</reference>
<organism evidence="3 4">
    <name type="scientific">Candidatus Litorirhabdus singularis</name>
    <dbReference type="NCBI Taxonomy" id="2518993"/>
    <lineage>
        <taxon>Bacteria</taxon>
        <taxon>Pseudomonadati</taxon>
        <taxon>Pseudomonadota</taxon>
        <taxon>Gammaproteobacteria</taxon>
        <taxon>Cellvibrionales</taxon>
        <taxon>Halieaceae</taxon>
        <taxon>Candidatus Litorirhabdus</taxon>
    </lineage>
</organism>
<keyword evidence="4" id="KW-1185">Reference proteome</keyword>
<evidence type="ECO:0000259" key="2">
    <source>
        <dbReference type="Pfam" id="PF13372"/>
    </source>
</evidence>
<dbReference type="EMBL" id="SHNN01000001">
    <property type="protein sequence ID" value="MCX2979671.1"/>
    <property type="molecule type" value="Genomic_DNA"/>
</dbReference>